<comment type="caution">
    <text evidence="2">The sequence shown here is derived from an EMBL/GenBank/DDBJ whole genome shotgun (WGS) entry which is preliminary data.</text>
</comment>
<evidence type="ECO:0000313" key="2">
    <source>
        <dbReference type="EMBL" id="PIT93215.1"/>
    </source>
</evidence>
<dbReference type="Pfam" id="PF26593">
    <property type="entry name" value="TraC-like"/>
    <property type="match status" value="1"/>
</dbReference>
<organism evidence="2 3">
    <name type="scientific">Candidatus Harrisonbacteria bacterium CG10_big_fil_rev_8_21_14_0_10_38_8</name>
    <dbReference type="NCBI Taxonomy" id="1974582"/>
    <lineage>
        <taxon>Bacteria</taxon>
        <taxon>Candidatus Harrisoniibacteriota</taxon>
    </lineage>
</organism>
<evidence type="ECO:0000259" key="1">
    <source>
        <dbReference type="Pfam" id="PF26593"/>
    </source>
</evidence>
<evidence type="ECO:0000313" key="3">
    <source>
        <dbReference type="Proteomes" id="UP000229112"/>
    </source>
</evidence>
<dbReference type="AlphaFoldDB" id="A0A2M6WK97"/>
<dbReference type="Proteomes" id="UP000229112">
    <property type="component" value="Unassembled WGS sequence"/>
</dbReference>
<sequence>MVSGVNFELKSEDEQNAITYSYQNFLNSLNFSIQIFIHSRKINTDAYIAKMQTLESAETNPLLKTQIQEYREFIKAFVNENAIMDKAFFVVVPFDPVKIPSSGGLLKKKKSKEVEENLDKDFNRNLNQLQQRVDQVITGLNQIGLRAIQLKDDEIVEFLYNLYNPEEVEKKDMALTEQNKRI</sequence>
<feature type="domain" description="TraC-like" evidence="1">
    <location>
        <begin position="2"/>
        <end position="100"/>
    </location>
</feature>
<accession>A0A2M6WK97</accession>
<proteinExistence type="predicted"/>
<reference evidence="3" key="1">
    <citation type="submission" date="2017-09" db="EMBL/GenBank/DDBJ databases">
        <title>Depth-based differentiation of microbial function through sediment-hosted aquifers and enrichment of novel symbionts in the deep terrestrial subsurface.</title>
        <authorList>
            <person name="Probst A.J."/>
            <person name="Ladd B."/>
            <person name="Jarett J.K."/>
            <person name="Geller-Mcgrath D.E."/>
            <person name="Sieber C.M.K."/>
            <person name="Emerson J.B."/>
            <person name="Anantharaman K."/>
            <person name="Thomas B.C."/>
            <person name="Malmstrom R."/>
            <person name="Stieglmeier M."/>
            <person name="Klingl A."/>
            <person name="Woyke T."/>
            <person name="Ryan C.M."/>
            <person name="Banfield J.F."/>
        </authorList>
    </citation>
    <scope>NUCLEOTIDE SEQUENCE [LARGE SCALE GENOMIC DNA]</scope>
</reference>
<gene>
    <name evidence="2" type="ORF">COU06_01195</name>
</gene>
<name>A0A2M6WK97_9BACT</name>
<dbReference type="InterPro" id="IPR058596">
    <property type="entry name" value="TraC-like_dom"/>
</dbReference>
<protein>
    <recommendedName>
        <fullName evidence="1">TraC-like domain-containing protein</fullName>
    </recommendedName>
</protein>
<dbReference type="EMBL" id="PFAY01000009">
    <property type="protein sequence ID" value="PIT93215.1"/>
    <property type="molecule type" value="Genomic_DNA"/>
</dbReference>